<dbReference type="Pfam" id="PF00732">
    <property type="entry name" value="GMC_oxred_N"/>
    <property type="match status" value="1"/>
</dbReference>
<dbReference type="PANTHER" id="PTHR42784:SF1">
    <property type="entry name" value="PYRANOSE 2-OXIDASE"/>
    <property type="match status" value="1"/>
</dbReference>
<dbReference type="InterPro" id="IPR007867">
    <property type="entry name" value="GMC_OxRtase_C"/>
</dbReference>
<evidence type="ECO:0000256" key="2">
    <source>
        <dbReference type="ARBA" id="ARBA00010790"/>
    </source>
</evidence>
<accession>A0A1K2HY37</accession>
<dbReference type="Pfam" id="PF13450">
    <property type="entry name" value="NAD_binding_8"/>
    <property type="match status" value="1"/>
</dbReference>
<dbReference type="STRING" id="665118.SAMN02983003_1600"/>
<protein>
    <submittedName>
        <fullName evidence="9">Choline dehydrogenase</fullName>
    </submittedName>
</protein>
<keyword evidence="10" id="KW-1185">Reference proteome</keyword>
<feature type="domain" description="Glucose-methanol-choline oxidoreductase N-terminal" evidence="7">
    <location>
        <begin position="123"/>
        <end position="306"/>
    </location>
</feature>
<name>A0A1K2HY37_9HYPH</name>
<sequence length="528" mass="57131">MRTIGADIVVLGSGPTGAAATWRLAMAGADVLCVERGHRLDPDAIGRGEPDWELRREGPLNPNPNIRRHRDDQPIDDAESPIKPMIASTVGGTSHHWSTHVPRFRPEDFRTKSLDGVGEDWPISYDDLAPYYEINEAMTGVAYLPGDPSGPVRQVPSKPLPSIGPHGRRVAKAFDDLGWHWWVVDYTAGREADLPPCTHAGPCDIGCPSRRRASSDVNHLAAAIKAGARLETGLRAYRLETDGQDRVTALLCRSDEGDVRVEANRFVICGNGLATPWLLLNSRDELHPEGLANSSGLVGRNLMLHPHARMDGIFADRLGTWLPGKTIGITTHEFFASQGRWPFKRGFKMQLGGGPSPLAIALGAIEGHRLPFGAAHHAELDALFDHAMSFTVCIEDEAEAHNRIALSETLSDHDGNPAPKMIYRLSADSRACLDFALARAEEVLRQAGAVRTQCDPLKAQAGFHLMGTTRMGTDPTRSVVGPDGRSHDIGNLYVADASVFVTASSLNPTATAQAFALRVADGILGRTK</sequence>
<dbReference type="SUPFAM" id="SSF54373">
    <property type="entry name" value="FAD-linked reductases, C-terminal domain"/>
    <property type="match status" value="1"/>
</dbReference>
<evidence type="ECO:0000256" key="6">
    <source>
        <dbReference type="SAM" id="MobiDB-lite"/>
    </source>
</evidence>
<keyword evidence="3" id="KW-0285">Flavoprotein</keyword>
<comment type="similarity">
    <text evidence="2">Belongs to the GMC oxidoreductase family.</text>
</comment>
<dbReference type="GO" id="GO:0050660">
    <property type="term" value="F:flavin adenine dinucleotide binding"/>
    <property type="evidence" value="ECO:0007669"/>
    <property type="project" value="InterPro"/>
</dbReference>
<dbReference type="RefSeq" id="WP_072340639.1">
    <property type="nucleotide sequence ID" value="NZ_FPKU01000001.1"/>
</dbReference>
<dbReference type="Proteomes" id="UP000183447">
    <property type="component" value="Unassembled WGS sequence"/>
</dbReference>
<evidence type="ECO:0000256" key="4">
    <source>
        <dbReference type="ARBA" id="ARBA00022827"/>
    </source>
</evidence>
<evidence type="ECO:0000259" key="8">
    <source>
        <dbReference type="Pfam" id="PF05199"/>
    </source>
</evidence>
<evidence type="ECO:0000313" key="9">
    <source>
        <dbReference type="EMBL" id="SFZ83359.1"/>
    </source>
</evidence>
<evidence type="ECO:0000259" key="7">
    <source>
        <dbReference type="Pfam" id="PF00732"/>
    </source>
</evidence>
<organism evidence="9 10">
    <name type="scientific">Devosia enhydra</name>
    <dbReference type="NCBI Taxonomy" id="665118"/>
    <lineage>
        <taxon>Bacteria</taxon>
        <taxon>Pseudomonadati</taxon>
        <taxon>Pseudomonadota</taxon>
        <taxon>Alphaproteobacteria</taxon>
        <taxon>Hyphomicrobiales</taxon>
        <taxon>Devosiaceae</taxon>
        <taxon>Devosia</taxon>
    </lineage>
</organism>
<dbReference type="AlphaFoldDB" id="A0A1K2HY37"/>
<dbReference type="OrthoDB" id="9798604at2"/>
<dbReference type="PANTHER" id="PTHR42784">
    <property type="entry name" value="PYRANOSE 2-OXIDASE"/>
    <property type="match status" value="1"/>
</dbReference>
<dbReference type="EMBL" id="FPKU01000001">
    <property type="protein sequence ID" value="SFZ83359.1"/>
    <property type="molecule type" value="Genomic_DNA"/>
</dbReference>
<evidence type="ECO:0000256" key="3">
    <source>
        <dbReference type="ARBA" id="ARBA00022630"/>
    </source>
</evidence>
<reference evidence="9 10" key="1">
    <citation type="submission" date="2016-11" db="EMBL/GenBank/DDBJ databases">
        <authorList>
            <person name="Jaros S."/>
            <person name="Januszkiewicz K."/>
            <person name="Wedrychowicz H."/>
        </authorList>
    </citation>
    <scope>NUCLEOTIDE SEQUENCE [LARGE SCALE GENOMIC DNA]</scope>
    <source>
        <strain evidence="9 10">ATCC 23634</strain>
    </source>
</reference>
<dbReference type="GO" id="GO:0016614">
    <property type="term" value="F:oxidoreductase activity, acting on CH-OH group of donors"/>
    <property type="evidence" value="ECO:0007669"/>
    <property type="project" value="InterPro"/>
</dbReference>
<feature type="region of interest" description="Disordered" evidence="6">
    <location>
        <begin position="50"/>
        <end position="80"/>
    </location>
</feature>
<dbReference type="Gene3D" id="3.50.50.60">
    <property type="entry name" value="FAD/NAD(P)-binding domain"/>
    <property type="match status" value="2"/>
</dbReference>
<comment type="cofactor">
    <cofactor evidence="1">
        <name>FAD</name>
        <dbReference type="ChEBI" id="CHEBI:57692"/>
    </cofactor>
</comment>
<dbReference type="SUPFAM" id="SSF51905">
    <property type="entry name" value="FAD/NAD(P)-binding domain"/>
    <property type="match status" value="1"/>
</dbReference>
<dbReference type="InterPro" id="IPR036188">
    <property type="entry name" value="FAD/NAD-bd_sf"/>
</dbReference>
<keyword evidence="4" id="KW-0274">FAD</keyword>
<dbReference type="InterPro" id="IPR000172">
    <property type="entry name" value="GMC_OxRdtase_N"/>
</dbReference>
<proteinExistence type="inferred from homology"/>
<evidence type="ECO:0000256" key="5">
    <source>
        <dbReference type="ARBA" id="ARBA00023002"/>
    </source>
</evidence>
<evidence type="ECO:0000256" key="1">
    <source>
        <dbReference type="ARBA" id="ARBA00001974"/>
    </source>
</evidence>
<dbReference type="Pfam" id="PF05199">
    <property type="entry name" value="GMC_oxred_C"/>
    <property type="match status" value="1"/>
</dbReference>
<evidence type="ECO:0000313" key="10">
    <source>
        <dbReference type="Proteomes" id="UP000183447"/>
    </source>
</evidence>
<feature type="domain" description="Glucose-methanol-choline oxidoreductase C-terminal" evidence="8">
    <location>
        <begin position="399"/>
        <end position="516"/>
    </location>
</feature>
<gene>
    <name evidence="9" type="ORF">SAMN02983003_1600</name>
</gene>
<dbReference type="InterPro" id="IPR051473">
    <property type="entry name" value="P2Ox-like"/>
</dbReference>
<keyword evidence="5" id="KW-0560">Oxidoreductase</keyword>